<proteinExistence type="predicted"/>
<evidence type="ECO:0000256" key="1">
    <source>
        <dbReference type="SAM" id="Coils"/>
    </source>
</evidence>
<name>A0A1C5G6N6_MICEH</name>
<feature type="coiled-coil region" evidence="1">
    <location>
        <begin position="65"/>
        <end position="94"/>
    </location>
</feature>
<evidence type="ECO:0000313" key="3">
    <source>
        <dbReference type="Proteomes" id="UP000198251"/>
    </source>
</evidence>
<keyword evidence="1" id="KW-0175">Coiled coil</keyword>
<dbReference type="GeneID" id="95801593"/>
<sequence>MSGLSFDVTTDTGRKVMSWADTVRVNKLNAMADALQEALRAPVRRPTEEEDQAVLACNRRVREHNARVLAERERQEAARQRRENEREAAKVRKSMCGECFTVLPASGVCGNCC</sequence>
<accession>A0A1C5G6N6</accession>
<protein>
    <submittedName>
        <fullName evidence="2">Uncharacterized protein</fullName>
    </submittedName>
</protein>
<keyword evidence="3" id="KW-1185">Reference proteome</keyword>
<dbReference type="Proteomes" id="UP000198251">
    <property type="component" value="Chromosome I"/>
</dbReference>
<dbReference type="EMBL" id="LT607733">
    <property type="protein sequence ID" value="SCG15519.1"/>
    <property type="molecule type" value="Genomic_DNA"/>
</dbReference>
<reference evidence="2 3" key="1">
    <citation type="submission" date="2016-06" db="EMBL/GenBank/DDBJ databases">
        <authorList>
            <person name="Kjaerup R.B."/>
            <person name="Dalgaard T.S."/>
            <person name="Juul-Madsen H.R."/>
        </authorList>
    </citation>
    <scope>NUCLEOTIDE SEQUENCE [LARGE SCALE GENOMIC DNA]</scope>
    <source>
        <strain evidence="2 3">DSM 43913</strain>
    </source>
</reference>
<dbReference type="AlphaFoldDB" id="A0A1C5G6N6"/>
<dbReference type="RefSeq" id="WP_088999535.1">
    <property type="nucleotide sequence ID" value="NZ_LT607733.1"/>
</dbReference>
<evidence type="ECO:0000313" key="2">
    <source>
        <dbReference type="EMBL" id="SCG15519.1"/>
    </source>
</evidence>
<gene>
    <name evidence="2" type="ORF">GA0070610_1753</name>
</gene>
<organism evidence="2 3">
    <name type="scientific">Micromonospora echinofusca</name>
    <dbReference type="NCBI Taxonomy" id="47858"/>
    <lineage>
        <taxon>Bacteria</taxon>
        <taxon>Bacillati</taxon>
        <taxon>Actinomycetota</taxon>
        <taxon>Actinomycetes</taxon>
        <taxon>Micromonosporales</taxon>
        <taxon>Micromonosporaceae</taxon>
        <taxon>Micromonospora</taxon>
    </lineage>
</organism>